<proteinExistence type="predicted"/>
<evidence type="ECO:0000256" key="1">
    <source>
        <dbReference type="SAM" id="MobiDB-lite"/>
    </source>
</evidence>
<keyword evidence="3" id="KW-1185">Reference proteome</keyword>
<organism evidence="2 3">
    <name type="scientific">Pleuronectes platessa</name>
    <name type="common">European plaice</name>
    <dbReference type="NCBI Taxonomy" id="8262"/>
    <lineage>
        <taxon>Eukaryota</taxon>
        <taxon>Metazoa</taxon>
        <taxon>Chordata</taxon>
        <taxon>Craniata</taxon>
        <taxon>Vertebrata</taxon>
        <taxon>Euteleostomi</taxon>
        <taxon>Actinopterygii</taxon>
        <taxon>Neopterygii</taxon>
        <taxon>Teleostei</taxon>
        <taxon>Neoteleostei</taxon>
        <taxon>Acanthomorphata</taxon>
        <taxon>Carangaria</taxon>
        <taxon>Pleuronectiformes</taxon>
        <taxon>Pleuronectoidei</taxon>
        <taxon>Pleuronectidae</taxon>
        <taxon>Pleuronectes</taxon>
    </lineage>
</organism>
<comment type="caution">
    <text evidence="2">The sequence shown here is derived from an EMBL/GenBank/DDBJ whole genome shotgun (WGS) entry which is preliminary data.</text>
</comment>
<evidence type="ECO:0000313" key="3">
    <source>
        <dbReference type="Proteomes" id="UP001153269"/>
    </source>
</evidence>
<accession>A0A9N7VRI1</accession>
<feature type="region of interest" description="Disordered" evidence="1">
    <location>
        <begin position="112"/>
        <end position="131"/>
    </location>
</feature>
<protein>
    <submittedName>
        <fullName evidence="2">Uncharacterized protein</fullName>
    </submittedName>
</protein>
<evidence type="ECO:0000313" key="2">
    <source>
        <dbReference type="EMBL" id="CAB1457882.1"/>
    </source>
</evidence>
<reference evidence="2" key="1">
    <citation type="submission" date="2020-03" db="EMBL/GenBank/DDBJ databases">
        <authorList>
            <person name="Weist P."/>
        </authorList>
    </citation>
    <scope>NUCLEOTIDE SEQUENCE</scope>
</reference>
<dbReference type="Proteomes" id="UP001153269">
    <property type="component" value="Unassembled WGS sequence"/>
</dbReference>
<sequence length="153" mass="17444">MHYTAYPLNHFAYPEPQFGNRWSTAGVTNLFETESYFKEFFSIYRSTCCGSLVLPPICLPICQRRRKQRGKRVIANCCVLAFTETWLDPVVPDSAITPAGFSIYRQDRTSELAQSTSSADNSGDPEALNKSRCDLQRAIRDGKRDYRDKLESN</sequence>
<dbReference type="EMBL" id="CADEAL010004362">
    <property type="protein sequence ID" value="CAB1457882.1"/>
    <property type="molecule type" value="Genomic_DNA"/>
</dbReference>
<gene>
    <name evidence="2" type="ORF">PLEPLA_LOCUS45710</name>
</gene>
<name>A0A9N7VRI1_PLEPL</name>
<dbReference type="AlphaFoldDB" id="A0A9N7VRI1"/>
<feature type="compositionally biased region" description="Polar residues" evidence="1">
    <location>
        <begin position="112"/>
        <end position="121"/>
    </location>
</feature>